<sequence>MSCDEYDNYLADPLHFRSEYQRQQHRAEEERAELEAVRRAHARVEDVMRRRRRVVYERERREEKEEETRERAARREQRERQRHEEKEKERAERERQRRAEVAERRRLEDLQSERLIKVSTKACPRCAARIEKTEGCPNADIDIGRCRYEFCWECTGPWFDNGCMNCFGGAVIQYE</sequence>
<organism evidence="2 3">
    <name type="scientific">Cytospora paraplurivora</name>
    <dbReference type="NCBI Taxonomy" id="2898453"/>
    <lineage>
        <taxon>Eukaryota</taxon>
        <taxon>Fungi</taxon>
        <taxon>Dikarya</taxon>
        <taxon>Ascomycota</taxon>
        <taxon>Pezizomycotina</taxon>
        <taxon>Sordariomycetes</taxon>
        <taxon>Sordariomycetidae</taxon>
        <taxon>Diaporthales</taxon>
        <taxon>Cytosporaceae</taxon>
        <taxon>Cytospora</taxon>
    </lineage>
</organism>
<feature type="region of interest" description="Disordered" evidence="1">
    <location>
        <begin position="1"/>
        <end position="39"/>
    </location>
</feature>
<keyword evidence="3" id="KW-1185">Reference proteome</keyword>
<proteinExistence type="predicted"/>
<dbReference type="EMBL" id="JAJSPL020000041">
    <property type="protein sequence ID" value="KAK7734913.1"/>
    <property type="molecule type" value="Genomic_DNA"/>
</dbReference>
<evidence type="ECO:0008006" key="4">
    <source>
        <dbReference type="Google" id="ProtNLM"/>
    </source>
</evidence>
<dbReference type="Proteomes" id="UP001320245">
    <property type="component" value="Unassembled WGS sequence"/>
</dbReference>
<feature type="region of interest" description="Disordered" evidence="1">
    <location>
        <begin position="58"/>
        <end position="101"/>
    </location>
</feature>
<name>A0AAN9TZX3_9PEZI</name>
<reference evidence="2 3" key="1">
    <citation type="journal article" date="2023" name="PLoS ONE">
        <title>Cytospora paraplurivora sp. nov. isolated from orchards with fruit tree decline syndrome in Ontario, Canada.</title>
        <authorList>
            <person name="Ilyukhin E."/>
            <person name="Nguyen H.D.T."/>
            <person name="Castle A.J."/>
            <person name="Ellouze W."/>
        </authorList>
    </citation>
    <scope>NUCLEOTIDE SEQUENCE [LARGE SCALE GENOMIC DNA]</scope>
    <source>
        <strain evidence="2 3">FDS-564</strain>
    </source>
</reference>
<dbReference type="SUPFAM" id="SSF57850">
    <property type="entry name" value="RING/U-box"/>
    <property type="match status" value="1"/>
</dbReference>
<dbReference type="Gene3D" id="1.20.120.1750">
    <property type="match status" value="1"/>
</dbReference>
<feature type="compositionally biased region" description="Basic and acidic residues" evidence="1">
    <location>
        <begin position="14"/>
        <end position="39"/>
    </location>
</feature>
<evidence type="ECO:0000256" key="1">
    <source>
        <dbReference type="SAM" id="MobiDB-lite"/>
    </source>
</evidence>
<comment type="caution">
    <text evidence="2">The sequence shown here is derived from an EMBL/GenBank/DDBJ whole genome shotgun (WGS) entry which is preliminary data.</text>
</comment>
<evidence type="ECO:0000313" key="2">
    <source>
        <dbReference type="EMBL" id="KAK7734913.1"/>
    </source>
</evidence>
<evidence type="ECO:0000313" key="3">
    <source>
        <dbReference type="Proteomes" id="UP001320245"/>
    </source>
</evidence>
<accession>A0AAN9TZX3</accession>
<protein>
    <recommendedName>
        <fullName evidence="4">RING-type domain-containing protein</fullName>
    </recommendedName>
</protein>
<dbReference type="AlphaFoldDB" id="A0AAN9TZX3"/>
<dbReference type="Pfam" id="PF22191">
    <property type="entry name" value="IBR_1"/>
    <property type="match status" value="1"/>
</dbReference>
<gene>
    <name evidence="2" type="ORF">SLS53_007690</name>
</gene>